<keyword evidence="9" id="KW-1015">Disulfide bond</keyword>
<dbReference type="InterPro" id="IPR003482">
    <property type="entry name" value="Whib"/>
</dbReference>
<dbReference type="EMBL" id="LR796609">
    <property type="protein sequence ID" value="CAB4154174.1"/>
    <property type="molecule type" value="Genomic_DNA"/>
</dbReference>
<evidence type="ECO:0000313" key="12">
    <source>
        <dbReference type="EMBL" id="CAB4148619.1"/>
    </source>
</evidence>
<dbReference type="GO" id="GO:0045892">
    <property type="term" value="P:negative regulation of DNA-templated transcription"/>
    <property type="evidence" value="ECO:0007669"/>
    <property type="project" value="TreeGrafter"/>
</dbReference>
<evidence type="ECO:0000313" key="13">
    <source>
        <dbReference type="EMBL" id="CAB4154174.1"/>
    </source>
</evidence>
<evidence type="ECO:0000256" key="3">
    <source>
        <dbReference type="ARBA" id="ARBA00022485"/>
    </source>
</evidence>
<dbReference type="EMBL" id="LR796509">
    <property type="protein sequence ID" value="CAB4148619.1"/>
    <property type="molecule type" value="Genomic_DNA"/>
</dbReference>
<keyword evidence="3" id="KW-0004">4Fe-4S</keyword>
<dbReference type="HAMAP" id="MF_01479">
    <property type="entry name" value="WhiB"/>
    <property type="match status" value="1"/>
</dbReference>
<feature type="domain" description="4Fe-4S Wbl-type" evidence="11">
    <location>
        <begin position="16"/>
        <end position="78"/>
    </location>
</feature>
<evidence type="ECO:0000256" key="7">
    <source>
        <dbReference type="ARBA" id="ARBA00023015"/>
    </source>
</evidence>
<keyword evidence="10" id="KW-0804">Transcription</keyword>
<evidence type="ECO:0000256" key="10">
    <source>
        <dbReference type="ARBA" id="ARBA00023163"/>
    </source>
</evidence>
<comment type="cofactor">
    <cofactor evidence="1">
        <name>[4Fe-4S] cluster</name>
        <dbReference type="ChEBI" id="CHEBI:49883"/>
    </cofactor>
</comment>
<dbReference type="GO" id="GO:0046872">
    <property type="term" value="F:metal ion binding"/>
    <property type="evidence" value="ECO:0007669"/>
    <property type="project" value="UniProtKB-KW"/>
</dbReference>
<keyword evidence="6" id="KW-0411">Iron-sulfur</keyword>
<proteinExistence type="inferred from homology"/>
<dbReference type="GO" id="GO:0003677">
    <property type="term" value="F:DNA binding"/>
    <property type="evidence" value="ECO:0007669"/>
    <property type="project" value="UniProtKB-KW"/>
</dbReference>
<dbReference type="PANTHER" id="PTHR38839">
    <property type="entry name" value="TRANSCRIPTIONAL REGULATOR WHID-RELATED"/>
    <property type="match status" value="1"/>
</dbReference>
<protein>
    <submittedName>
        <fullName evidence="12">Transcription factor WhiB</fullName>
    </submittedName>
</protein>
<dbReference type="GO" id="GO:0051539">
    <property type="term" value="F:4 iron, 4 sulfur cluster binding"/>
    <property type="evidence" value="ECO:0007669"/>
    <property type="project" value="UniProtKB-KW"/>
</dbReference>
<reference evidence="12" key="1">
    <citation type="submission" date="2020-04" db="EMBL/GenBank/DDBJ databases">
        <authorList>
            <person name="Chiriac C."/>
            <person name="Salcher M."/>
            <person name="Ghai R."/>
            <person name="Kavagutti S V."/>
        </authorList>
    </citation>
    <scope>NUCLEOTIDE SEQUENCE</scope>
</reference>
<accession>A0A6J5MXZ6</accession>
<evidence type="ECO:0000256" key="1">
    <source>
        <dbReference type="ARBA" id="ARBA00001966"/>
    </source>
</evidence>
<sequence length="155" mass="18004">MNFDIFSDSPKFREAQCAKIDDKDYFFPDTKHDEAERLPRLKQICGSCIHREECLEYALDKRIVYGFWGGYTADQRRSINRRGRRTVISKKAIMIHQMLWENKSANEIAITLECSSQYVYKVSAQLAKAAREGAIQSNQQTNKSLSESSLLWWLA</sequence>
<name>A0A6J5MXZ6_9CAUD</name>
<comment type="similarity">
    <text evidence="2">Belongs to the WhiB family.</text>
</comment>
<evidence type="ECO:0000256" key="2">
    <source>
        <dbReference type="ARBA" id="ARBA00006597"/>
    </source>
</evidence>
<dbReference type="GO" id="GO:0047134">
    <property type="term" value="F:protein-disulfide reductase [NAD(P)H] activity"/>
    <property type="evidence" value="ECO:0007669"/>
    <property type="project" value="TreeGrafter"/>
</dbReference>
<keyword evidence="8" id="KW-0238">DNA-binding</keyword>
<evidence type="ECO:0000256" key="5">
    <source>
        <dbReference type="ARBA" id="ARBA00023004"/>
    </source>
</evidence>
<evidence type="ECO:0000256" key="8">
    <source>
        <dbReference type="ARBA" id="ARBA00023125"/>
    </source>
</evidence>
<dbReference type="PROSITE" id="PS51674">
    <property type="entry name" value="4FE4S_WBL"/>
    <property type="match status" value="1"/>
</dbReference>
<dbReference type="InterPro" id="IPR034768">
    <property type="entry name" value="4FE4S_WBL"/>
</dbReference>
<evidence type="ECO:0000259" key="11">
    <source>
        <dbReference type="PROSITE" id="PS51674"/>
    </source>
</evidence>
<evidence type="ECO:0000256" key="9">
    <source>
        <dbReference type="ARBA" id="ARBA00023157"/>
    </source>
</evidence>
<keyword evidence="4" id="KW-0479">Metal-binding</keyword>
<organism evidence="12">
    <name type="scientific">uncultured Caudovirales phage</name>
    <dbReference type="NCBI Taxonomy" id="2100421"/>
    <lineage>
        <taxon>Viruses</taxon>
        <taxon>Duplodnaviria</taxon>
        <taxon>Heunggongvirae</taxon>
        <taxon>Uroviricota</taxon>
        <taxon>Caudoviricetes</taxon>
        <taxon>Peduoviridae</taxon>
        <taxon>Maltschvirus</taxon>
        <taxon>Maltschvirus maltsch</taxon>
    </lineage>
</organism>
<keyword evidence="7" id="KW-0805">Transcription regulation</keyword>
<keyword evidence="5" id="KW-0408">Iron</keyword>
<evidence type="ECO:0000256" key="4">
    <source>
        <dbReference type="ARBA" id="ARBA00022723"/>
    </source>
</evidence>
<gene>
    <name evidence="12" type="ORF">UFOVP534_15</name>
    <name evidence="13" type="ORF">UFOVP637_40</name>
</gene>
<dbReference type="Pfam" id="PF02467">
    <property type="entry name" value="Whib"/>
    <property type="match status" value="1"/>
</dbReference>
<evidence type="ECO:0000256" key="6">
    <source>
        <dbReference type="ARBA" id="ARBA00023014"/>
    </source>
</evidence>